<evidence type="ECO:0000313" key="3">
    <source>
        <dbReference type="Proteomes" id="UP000240739"/>
    </source>
</evidence>
<organism evidence="2 3">
    <name type="scientific">Paraconexibacter algicola</name>
    <dbReference type="NCBI Taxonomy" id="2133960"/>
    <lineage>
        <taxon>Bacteria</taxon>
        <taxon>Bacillati</taxon>
        <taxon>Actinomycetota</taxon>
        <taxon>Thermoleophilia</taxon>
        <taxon>Solirubrobacterales</taxon>
        <taxon>Paraconexibacteraceae</taxon>
        <taxon>Paraconexibacter</taxon>
    </lineage>
</organism>
<dbReference type="OrthoDB" id="4368973at2"/>
<dbReference type="InterPro" id="IPR003399">
    <property type="entry name" value="Mce/MlaD"/>
</dbReference>
<protein>
    <submittedName>
        <fullName evidence="2">MCE family protein</fullName>
    </submittedName>
</protein>
<reference evidence="2 3" key="1">
    <citation type="submission" date="2018-03" db="EMBL/GenBank/DDBJ databases">
        <title>Aquarubrobacter algicola gen. nov., sp. nov., a novel actinobacterium isolated from shallow eutrophic lake during the end of cyanobacterial harmful algal blooms.</title>
        <authorList>
            <person name="Chun S.J."/>
        </authorList>
    </citation>
    <scope>NUCLEOTIDE SEQUENCE [LARGE SCALE GENOMIC DNA]</scope>
    <source>
        <strain evidence="2 3">Seoho-28</strain>
    </source>
</reference>
<sequence length="477" mass="51782">MVKQAPTVGRLLTMVLFALSCFGLLLFLWISFGGSTPLKPEGYRFKVALPEATQLAVEADVRVAGVPIGKVRAKERDPEGNATLATIEIDPRYAPISSDARVTLRQKTLLGETYVAMTTGTRDAPKLGEGEILRPRQVQPTVELDEILNTLDPFTRQAFRTWQRSAAGSIRDRGDDLNDALGNLPGFVTTGGDLLEVLDEQRAALGGLVRNTGLVFQAITRRENQLDRVIRNGNTVFTAIQREREAFARTFQVFPTFLDESRRTFRRLDRFARVGQPVVADLKVAMDDLAPTLDALGDFGPDLQRLFTDLDPLIDISRRSLPATAEVLDGLRPVLDELGPWLGELNPTLNWVAHNEATLADMFGNLGVATGAKTVSQVPGAPGHYLRQLGPLGVETAAIHTNRVSGNRGNAYHNPGVLAGKELADTGAYASWDCNHVGERPGGGVPSAPACRAAQPYTRAGTLTALPQFPAESYDRP</sequence>
<proteinExistence type="predicted"/>
<comment type="caution">
    <text evidence="2">The sequence shown here is derived from an EMBL/GenBank/DDBJ whole genome shotgun (WGS) entry which is preliminary data.</text>
</comment>
<dbReference type="RefSeq" id="WP_107571339.1">
    <property type="nucleotide sequence ID" value="NZ_PYYB01000005.1"/>
</dbReference>
<accession>A0A2T4UBV4</accession>
<dbReference type="Pfam" id="PF02470">
    <property type="entry name" value="MlaD"/>
    <property type="match status" value="1"/>
</dbReference>
<evidence type="ECO:0000259" key="1">
    <source>
        <dbReference type="Pfam" id="PF02470"/>
    </source>
</evidence>
<name>A0A2T4UBV4_9ACTN</name>
<dbReference type="PANTHER" id="PTHR33371">
    <property type="entry name" value="INTERMEMBRANE PHOSPHOLIPID TRANSPORT SYSTEM BINDING PROTEIN MLAD-RELATED"/>
    <property type="match status" value="1"/>
</dbReference>
<dbReference type="EMBL" id="PYYB01000005">
    <property type="protein sequence ID" value="PTL54397.1"/>
    <property type="molecule type" value="Genomic_DNA"/>
</dbReference>
<dbReference type="InterPro" id="IPR052336">
    <property type="entry name" value="MlaD_Phospholipid_Transporter"/>
</dbReference>
<feature type="domain" description="Mce/MlaD" evidence="1">
    <location>
        <begin position="42"/>
        <end position="120"/>
    </location>
</feature>
<evidence type="ECO:0000313" key="2">
    <source>
        <dbReference type="EMBL" id="PTL54397.1"/>
    </source>
</evidence>
<gene>
    <name evidence="2" type="ORF">C7Y72_21940</name>
</gene>
<keyword evidence="3" id="KW-1185">Reference proteome</keyword>
<dbReference type="PROSITE" id="PS51257">
    <property type="entry name" value="PROKAR_LIPOPROTEIN"/>
    <property type="match status" value="1"/>
</dbReference>
<dbReference type="Proteomes" id="UP000240739">
    <property type="component" value="Unassembled WGS sequence"/>
</dbReference>
<dbReference type="PANTHER" id="PTHR33371:SF4">
    <property type="entry name" value="INTERMEMBRANE PHOSPHOLIPID TRANSPORT SYSTEM BINDING PROTEIN MLAD"/>
    <property type="match status" value="1"/>
</dbReference>
<dbReference type="AlphaFoldDB" id="A0A2T4UBV4"/>